<keyword evidence="1" id="KW-0677">Repeat</keyword>
<dbReference type="Gene3D" id="1.25.40.20">
    <property type="entry name" value="Ankyrin repeat-containing domain"/>
    <property type="match status" value="3"/>
</dbReference>
<name>A0A0G4FFP4_9ALVE</name>
<gene>
    <name evidence="4" type="ORF">Cvel_3259</name>
</gene>
<feature type="compositionally biased region" description="Basic and acidic residues" evidence="3">
    <location>
        <begin position="691"/>
        <end position="711"/>
    </location>
</feature>
<dbReference type="SMART" id="SM00248">
    <property type="entry name" value="ANK"/>
    <property type="match status" value="7"/>
</dbReference>
<proteinExistence type="predicted"/>
<dbReference type="InterPro" id="IPR002110">
    <property type="entry name" value="Ankyrin_rpt"/>
</dbReference>
<evidence type="ECO:0000256" key="1">
    <source>
        <dbReference type="ARBA" id="ARBA00022737"/>
    </source>
</evidence>
<feature type="region of interest" description="Disordered" evidence="3">
    <location>
        <begin position="1174"/>
        <end position="1199"/>
    </location>
</feature>
<feature type="region of interest" description="Disordered" evidence="3">
    <location>
        <begin position="791"/>
        <end position="820"/>
    </location>
</feature>
<feature type="region of interest" description="Disordered" evidence="3">
    <location>
        <begin position="29"/>
        <end position="237"/>
    </location>
</feature>
<dbReference type="VEuPathDB" id="CryptoDB:Cvel_3259"/>
<dbReference type="Pfam" id="PF12796">
    <property type="entry name" value="Ank_2"/>
    <property type="match status" value="1"/>
</dbReference>
<dbReference type="PANTHER" id="PTHR24161:SF119">
    <property type="entry name" value="ANKYRIN REPEAT DOMAIN 44"/>
    <property type="match status" value="1"/>
</dbReference>
<keyword evidence="2" id="KW-0040">ANK repeat</keyword>
<evidence type="ECO:0000313" key="4">
    <source>
        <dbReference type="EMBL" id="CEM11693.1"/>
    </source>
</evidence>
<reference evidence="4" key="1">
    <citation type="submission" date="2014-11" db="EMBL/GenBank/DDBJ databases">
        <authorList>
            <person name="Otto D Thomas"/>
            <person name="Naeem Raeece"/>
        </authorList>
    </citation>
    <scope>NUCLEOTIDE SEQUENCE</scope>
</reference>
<feature type="region of interest" description="Disordered" evidence="3">
    <location>
        <begin position="1"/>
        <end position="20"/>
    </location>
</feature>
<feature type="compositionally biased region" description="Low complexity" evidence="3">
    <location>
        <begin position="679"/>
        <end position="688"/>
    </location>
</feature>
<dbReference type="EMBL" id="CDMZ01000319">
    <property type="protein sequence ID" value="CEM11693.1"/>
    <property type="molecule type" value="Genomic_DNA"/>
</dbReference>
<evidence type="ECO:0000256" key="2">
    <source>
        <dbReference type="ARBA" id="ARBA00023043"/>
    </source>
</evidence>
<feature type="compositionally biased region" description="Acidic residues" evidence="3">
    <location>
        <begin position="7"/>
        <end position="18"/>
    </location>
</feature>
<feature type="compositionally biased region" description="Polar residues" evidence="3">
    <location>
        <begin position="127"/>
        <end position="140"/>
    </location>
</feature>
<dbReference type="PANTHER" id="PTHR24161">
    <property type="entry name" value="ANK_REP_REGION DOMAIN-CONTAINING PROTEIN-RELATED"/>
    <property type="match status" value="1"/>
</dbReference>
<dbReference type="Pfam" id="PF00023">
    <property type="entry name" value="Ank"/>
    <property type="match status" value="1"/>
</dbReference>
<organism evidence="4">
    <name type="scientific">Chromera velia CCMP2878</name>
    <dbReference type="NCBI Taxonomy" id="1169474"/>
    <lineage>
        <taxon>Eukaryota</taxon>
        <taxon>Sar</taxon>
        <taxon>Alveolata</taxon>
        <taxon>Colpodellida</taxon>
        <taxon>Chromeraceae</taxon>
        <taxon>Chromera</taxon>
    </lineage>
</organism>
<feature type="compositionally biased region" description="Basic and acidic residues" evidence="3">
    <location>
        <begin position="160"/>
        <end position="172"/>
    </location>
</feature>
<feature type="compositionally biased region" description="Basic and acidic residues" evidence="3">
    <location>
        <begin position="61"/>
        <end position="89"/>
    </location>
</feature>
<feature type="region of interest" description="Disordered" evidence="3">
    <location>
        <begin position="679"/>
        <end position="717"/>
    </location>
</feature>
<dbReference type="InterPro" id="IPR036770">
    <property type="entry name" value="Ankyrin_rpt-contain_sf"/>
</dbReference>
<protein>
    <submittedName>
        <fullName evidence="4">Uncharacterized protein</fullName>
    </submittedName>
</protein>
<accession>A0A0G4FFP4</accession>
<feature type="compositionally biased region" description="Basic and acidic residues" evidence="3">
    <location>
        <begin position="203"/>
        <end position="228"/>
    </location>
</feature>
<feature type="region of interest" description="Disordered" evidence="3">
    <location>
        <begin position="1224"/>
        <end position="1246"/>
    </location>
</feature>
<feature type="compositionally biased region" description="Basic and acidic residues" evidence="3">
    <location>
        <begin position="143"/>
        <end position="152"/>
    </location>
</feature>
<evidence type="ECO:0000256" key="3">
    <source>
        <dbReference type="SAM" id="MobiDB-lite"/>
    </source>
</evidence>
<dbReference type="SUPFAM" id="SSF48403">
    <property type="entry name" value="Ankyrin repeat"/>
    <property type="match status" value="2"/>
</dbReference>
<sequence>MGGLDSDYSDDDFEDSDVASEIQYKPAVALPKQKEAPAAVQKEDEVAKPTFSSVPQMKVEAPIRKDVPPVTKEKSKQPELILSKKDEAKLSQVSPPKKQDTQRSDLAPLKTSENKPTALAPVKKQGTKLSDASSVKTSSAKPPKRDDPDPKLSKIVRPAKSSEEKDVKRKEASQALPEGVPSTEVASHLNKVDTAVSRLDALMVKEPKEKKKSTPHDHKGAGKEKENQNKNQKQSTNGKVILRPPVIPGVRLSDPSKALDALPLLAIAALDLHSLADAWLSGGGGRGAEKDSGFRFQTDGKGRNALHVACFHGSARTAGVLLRHSGMSLAFMQDELGRTPAFYAAARGHFGLLRLITLFIQIEAEADAGCLFQRLMMGLPRPTPRERAERCRQVGGLQGRFSPFDNGPPRVPMDLADTLRLACFGGITETHAEAALRAFMETLRYGFESVFLEPDKHGLLPLHAAIRNDAQPCSIALEEILRLPSQLHPLMEIRGGTGAPAAGPSGARGTDPRGGILVRDLERKAHARFVQTVGRLSKMVSVEAKGRLESAWADDTREVGMPGHRSACLCLSVSVRLSFACAFAYHTAEAIFVCQERLFTLLLSAPLPFVRSFGGGGAKRERYVQVGVLPCDTVQLVRRMVWFRDLSGFLPLHYAAFSGVPALVSPLLLSGADPNASAVAVSPSSPSGVGKGEEQKEKDKGKETKTEDGGEKSGGTQVDVCGCPALREIAEVVAGGSLSDLRTLYAGGAGRFKERSDQTGASEALSLGVTAVDLAPSTDIRALLLSRGFASRTGGGGKRGKERDASPDPGGGSWKLKEAEGDRMKRGGGVNFKEDQRERAICDALEVCREAAMGSPSSFSANSPAGVLCRTPLHAALLLSALGTSEGHLEGFLRVFGYADPLNPDVNGWTAFHYAAFFGLSGQLARLMSHLRKQRKRSEPLIAESSRMRPSGEPLLPQKTNKGRTALHLAAVRPSNHGCIALLLEVTLLKCGLEDRDGDGLTPLLLAAREGVACSVLQLLQYGADESAKDPEGRGALQLAVMAGREEVVRLLALWNSGLRSREGVGGGGVNRRGGKEDRDLLLGVTMGTGTRHQSLVERMRGALETIWDLCDKGLTEKVVQLIRSGNSTLLTHLINAGGPVEVWSTALQEEEEDTEGQEGGGRTESAVQYLGVMSGESERLKPPSFRRKRPPEIHPEVQGGARGHTLCIATLFACPFIVSASEEKEGSERSEDSDDAGERTHSSSEERVRVLRELLSVEDKKERLALDSTPKSLSAFAHPSRLLLMDLFSAERDEMAIRKACRPFLASSQGEAVYRGQNARIANRKISKVIDLKDRRWDQGERGRGRTS</sequence>